<evidence type="ECO:0008006" key="2">
    <source>
        <dbReference type="Google" id="ProtNLM"/>
    </source>
</evidence>
<dbReference type="AlphaFoldDB" id="X1V9W2"/>
<protein>
    <recommendedName>
        <fullName evidence="2">Methyltransferase domain-containing protein</fullName>
    </recommendedName>
</protein>
<reference evidence="1" key="1">
    <citation type="journal article" date="2014" name="Front. Microbiol.">
        <title>High frequency of phylogenetically diverse reductive dehalogenase-homologous genes in deep subseafloor sedimentary metagenomes.</title>
        <authorList>
            <person name="Kawai M."/>
            <person name="Futagami T."/>
            <person name="Toyoda A."/>
            <person name="Takaki Y."/>
            <person name="Nishi S."/>
            <person name="Hori S."/>
            <person name="Arai W."/>
            <person name="Tsubouchi T."/>
            <person name="Morono Y."/>
            <person name="Uchiyama I."/>
            <person name="Ito T."/>
            <person name="Fujiyama A."/>
            <person name="Inagaki F."/>
            <person name="Takami H."/>
        </authorList>
    </citation>
    <scope>NUCLEOTIDE SEQUENCE</scope>
    <source>
        <strain evidence="1">Expedition CK06-06</strain>
    </source>
</reference>
<evidence type="ECO:0000313" key="1">
    <source>
        <dbReference type="EMBL" id="GAJ09886.1"/>
    </source>
</evidence>
<dbReference type="Gene3D" id="3.40.50.150">
    <property type="entry name" value="Vaccinia Virus protein VP39"/>
    <property type="match status" value="1"/>
</dbReference>
<comment type="caution">
    <text evidence="1">The sequence shown here is derived from an EMBL/GenBank/DDBJ whole genome shotgun (WGS) entry which is preliminary data.</text>
</comment>
<organism evidence="1">
    <name type="scientific">marine sediment metagenome</name>
    <dbReference type="NCBI Taxonomy" id="412755"/>
    <lineage>
        <taxon>unclassified sequences</taxon>
        <taxon>metagenomes</taxon>
        <taxon>ecological metagenomes</taxon>
    </lineage>
</organism>
<dbReference type="InterPro" id="IPR029063">
    <property type="entry name" value="SAM-dependent_MTases_sf"/>
</dbReference>
<proteinExistence type="predicted"/>
<gene>
    <name evidence="1" type="ORF">S12H4_45529</name>
</gene>
<dbReference type="SUPFAM" id="SSF53335">
    <property type="entry name" value="S-adenosyl-L-methionine-dependent methyltransferases"/>
    <property type="match status" value="1"/>
</dbReference>
<dbReference type="EMBL" id="BARW01028159">
    <property type="protein sequence ID" value="GAJ09886.1"/>
    <property type="molecule type" value="Genomic_DNA"/>
</dbReference>
<sequence length="132" mass="15480">MIELVKKKLPHVACHLNDIKSFKIRKNRYDGVICSFGLPYFTQKEAMQLFNNISGGLKKNGVAYLSTMQGDTEGFETFEFTRGTEVYIIYHNREFLDAEIKKNGLRIIKYEEQVFHEEEEDEIDMIYILGKK</sequence>
<accession>X1V9W2</accession>
<name>X1V9W2_9ZZZZ</name>